<proteinExistence type="inferred from homology"/>
<protein>
    <submittedName>
        <fullName evidence="14">Envelope membrane protein</fullName>
    </submittedName>
</protein>
<evidence type="ECO:0000256" key="4">
    <source>
        <dbReference type="ARBA" id="ARBA00022538"/>
    </source>
</evidence>
<evidence type="ECO:0000256" key="6">
    <source>
        <dbReference type="ARBA" id="ARBA00022780"/>
    </source>
</evidence>
<sequence length="235" mass="27984">MKKKKTPTPFLYLTSIVFLPWWISLLFTKSLESSVTNWWNIRQSEPFVDEIQEKGKKSLIEKFIELEELLLLDEMLKECPEVDLQKFRIGIHKETVQLMKIHNEDQIHTILHLLQNIIYFVILSGYSILGKEQLVILNSWFQEFLYNLSDTIKALCLVFLSDVFFGYHSKPIWEFIIVYVSKSFGYDNNDRIISLFSCILPCFFDTVWKYLFFRYFNGLSPSLLVMYTSLKERPE</sequence>
<dbReference type="PANTHER" id="PTHR33650">
    <property type="entry name" value="CHLOROPLAST ENVELOPE MEMBRANE PROTEIN-RELATED"/>
    <property type="match status" value="1"/>
</dbReference>
<dbReference type="GeneID" id="27438685"/>
<feature type="transmembrane region" description="Helical" evidence="13">
    <location>
        <begin position="192"/>
        <end position="213"/>
    </location>
</feature>
<evidence type="ECO:0000256" key="1">
    <source>
        <dbReference type="ARBA" id="ARBA00004141"/>
    </source>
</evidence>
<evidence type="ECO:0000256" key="7">
    <source>
        <dbReference type="ARBA" id="ARBA00022781"/>
    </source>
</evidence>
<dbReference type="GO" id="GO:0006813">
    <property type="term" value="P:potassium ion transport"/>
    <property type="evidence" value="ECO:0007669"/>
    <property type="project" value="UniProtKB-KW"/>
</dbReference>
<organism evidence="14">
    <name type="scientific">Geranium incanum</name>
    <dbReference type="NCBI Taxonomy" id="1158081"/>
    <lineage>
        <taxon>Eukaryota</taxon>
        <taxon>Viridiplantae</taxon>
        <taxon>Streptophyta</taxon>
        <taxon>Embryophyta</taxon>
        <taxon>Tracheophyta</taxon>
        <taxon>Spermatophyta</taxon>
        <taxon>Magnoliopsida</taxon>
        <taxon>eudicotyledons</taxon>
        <taxon>Gunneridae</taxon>
        <taxon>Pentapetalae</taxon>
        <taxon>rosids</taxon>
        <taxon>malvids</taxon>
        <taxon>Geraniales</taxon>
        <taxon>Geraniaceae</taxon>
        <taxon>Geranium</taxon>
    </lineage>
</organism>
<dbReference type="InterPro" id="IPR004282">
    <property type="entry name" value="CemA"/>
</dbReference>
<reference evidence="15" key="2">
    <citation type="journal article" date="2016" name="Genome Biol. Evol.">
        <title>Coevolution between Nuclear-Encoded DNA Replication, Recombination, and Repair Genes and Plastid Genome Complexity.</title>
        <authorList>
            <person name="Zhang J."/>
            <person name="Ruhlman T.A."/>
            <person name="Sabir J."/>
            <person name="Blazier J.C."/>
            <person name="Weng M.L."/>
            <person name="Park S."/>
            <person name="Jansen R.K."/>
        </authorList>
    </citation>
    <scope>NUCLEOTIDE SEQUENCE</scope>
</reference>
<dbReference type="EMBL" id="KT760575">
    <property type="protein sequence ID" value="AMY96010.1"/>
    <property type="molecule type" value="Genomic_DNA"/>
</dbReference>
<dbReference type="EMBL" id="KJ916348">
    <property type="protein sequence ID" value="AKF42872.1"/>
    <property type="molecule type" value="Genomic_DNA"/>
</dbReference>
<keyword evidence="3" id="KW-0050">Antiport</keyword>
<dbReference type="AlphaFoldDB" id="A0A0G2T3D3"/>
<evidence type="ECO:0000313" key="15">
    <source>
        <dbReference type="EMBL" id="AMY96010.1"/>
    </source>
</evidence>
<dbReference type="RefSeq" id="YP_009250999.1">
    <property type="nucleotide sequence ID" value="NC_030045.1"/>
</dbReference>
<evidence type="ECO:0000256" key="12">
    <source>
        <dbReference type="ARBA" id="ARBA00043980"/>
    </source>
</evidence>
<dbReference type="GO" id="GO:1902600">
    <property type="term" value="P:proton transmembrane transport"/>
    <property type="evidence" value="ECO:0007669"/>
    <property type="project" value="UniProtKB-KW"/>
</dbReference>
<dbReference type="GO" id="GO:0015297">
    <property type="term" value="F:antiporter activity"/>
    <property type="evidence" value="ECO:0007669"/>
    <property type="project" value="UniProtKB-KW"/>
</dbReference>
<feature type="transmembrane region" description="Helical" evidence="13">
    <location>
        <begin position="9"/>
        <end position="28"/>
    </location>
</feature>
<dbReference type="PANTHER" id="PTHR33650:SF2">
    <property type="entry name" value="CHLOROPLAST ENVELOPE MEMBRANE PROTEIN"/>
    <property type="match status" value="1"/>
</dbReference>
<evidence type="ECO:0000256" key="2">
    <source>
        <dbReference type="ARBA" id="ARBA00022448"/>
    </source>
</evidence>
<evidence type="ECO:0000313" key="14">
    <source>
        <dbReference type="EMBL" id="AKF42872.1"/>
    </source>
</evidence>
<keyword evidence="7" id="KW-0375">Hydrogen ion transport</keyword>
<keyword evidence="9 13" id="KW-1133">Transmembrane helix</keyword>
<evidence type="ECO:0000256" key="9">
    <source>
        <dbReference type="ARBA" id="ARBA00022989"/>
    </source>
</evidence>
<comment type="similarity">
    <text evidence="12">Belongs to the CemA family.</text>
</comment>
<keyword evidence="8" id="KW-0630">Potassium</keyword>
<evidence type="ECO:0000256" key="11">
    <source>
        <dbReference type="ARBA" id="ARBA00023136"/>
    </source>
</evidence>
<keyword evidence="4" id="KW-0633">Potassium transport</keyword>
<comment type="subcellular location">
    <subcellularLocation>
        <location evidence="1">Membrane</location>
        <topology evidence="1">Multi-pass membrane protein</topology>
    </subcellularLocation>
</comment>
<reference evidence="14" key="1">
    <citation type="submission" date="2014-05" db="EMBL/GenBank/DDBJ databases">
        <title>Coevolution between plastid and nuclear genomes in Geraniaceae.</title>
        <authorList>
            <person name="Zhang J."/>
            <person name="Ruhlman T.A."/>
            <person name="Sabir J."/>
            <person name="Blazier J.C."/>
            <person name="Jansen R.K."/>
        </authorList>
    </citation>
    <scope>NUCLEOTIDE SEQUENCE</scope>
</reference>
<dbReference type="Pfam" id="PF03040">
    <property type="entry name" value="CemA"/>
    <property type="match status" value="1"/>
</dbReference>
<evidence type="ECO:0000256" key="5">
    <source>
        <dbReference type="ARBA" id="ARBA00022692"/>
    </source>
</evidence>
<feature type="transmembrane region" description="Helical" evidence="13">
    <location>
        <begin position="109"/>
        <end position="129"/>
    </location>
</feature>
<keyword evidence="14" id="KW-0934">Plastid</keyword>
<keyword evidence="10" id="KW-0406">Ion transport</keyword>
<evidence type="ECO:0000256" key="13">
    <source>
        <dbReference type="SAM" id="Phobius"/>
    </source>
</evidence>
<evidence type="ECO:0000256" key="3">
    <source>
        <dbReference type="ARBA" id="ARBA00022449"/>
    </source>
</evidence>
<keyword evidence="6" id="KW-1001">Plastid inner membrane</keyword>
<name>A0A0G2T3D3_9ROSI</name>
<geneLocation type="plastid" evidence="14"/>
<accession>A0A0G2T3D3</accession>
<evidence type="ECO:0000256" key="10">
    <source>
        <dbReference type="ARBA" id="ARBA00023065"/>
    </source>
</evidence>
<evidence type="ECO:0000256" key="8">
    <source>
        <dbReference type="ARBA" id="ARBA00022958"/>
    </source>
</evidence>
<keyword evidence="2" id="KW-0813">Transport</keyword>
<keyword evidence="11 13" id="KW-0472">Membrane</keyword>
<gene>
    <name evidence="14" type="primary">cemA</name>
</gene>
<dbReference type="GO" id="GO:0016020">
    <property type="term" value="C:membrane"/>
    <property type="evidence" value="ECO:0007669"/>
    <property type="project" value="UniProtKB-SubCell"/>
</dbReference>
<keyword evidence="5 13" id="KW-0812">Transmembrane</keyword>